<dbReference type="Proteomes" id="UP000323505">
    <property type="component" value="Unassembled WGS sequence"/>
</dbReference>
<gene>
    <name evidence="1" type="ORF">FXF68_25600</name>
</gene>
<keyword evidence="2" id="KW-1185">Reference proteome</keyword>
<comment type="caution">
    <text evidence="1">The sequence shown here is derived from an EMBL/GenBank/DDBJ whole genome shotgun (WGS) entry which is preliminary data.</text>
</comment>
<dbReference type="RefSeq" id="WP_148763431.1">
    <property type="nucleotide sequence ID" value="NZ_VSRQ01000005.1"/>
</dbReference>
<reference evidence="1 2" key="1">
    <citation type="submission" date="2019-08" db="EMBL/GenBank/DDBJ databases">
        <title>Actinomadura sp. nov. CYP1-5 isolated from mountain soil.</title>
        <authorList>
            <person name="Songsumanus A."/>
            <person name="Kuncharoen N."/>
            <person name="Kudo T."/>
            <person name="Yuki M."/>
            <person name="Igarashi Y."/>
            <person name="Tanasupawat S."/>
        </authorList>
    </citation>
    <scope>NUCLEOTIDE SEQUENCE [LARGE SCALE GENOMIC DNA]</scope>
    <source>
        <strain evidence="1 2">CYP1-5</strain>
    </source>
</reference>
<accession>A0A5D3FE84</accession>
<dbReference type="EMBL" id="VSRQ01000005">
    <property type="protein sequence ID" value="TYK47177.1"/>
    <property type="molecule type" value="Genomic_DNA"/>
</dbReference>
<dbReference type="AlphaFoldDB" id="A0A5D3FE84"/>
<evidence type="ECO:0000313" key="1">
    <source>
        <dbReference type="EMBL" id="TYK47177.1"/>
    </source>
</evidence>
<proteinExistence type="predicted"/>
<protein>
    <submittedName>
        <fullName evidence="1">DUF2303 family protein</fullName>
    </submittedName>
</protein>
<dbReference type="InterPro" id="IPR019276">
    <property type="entry name" value="DUF2303"/>
</dbReference>
<evidence type="ECO:0000313" key="2">
    <source>
        <dbReference type="Proteomes" id="UP000323505"/>
    </source>
</evidence>
<sequence length="281" mass="31429">MTEMTRTENDAAIEQARQAAGPAVFDVREPQVAVFHTPTGLEIVDLDDDRYAARAERPRRKQGTTVVRDVDSFALYFRKHADENTETYVDLDEGVITAVLDAHEPDADLPRWGTHRVKLVLTPTEPWKRWTGRDRKYWPQVEFAEFLEDNLPDIANEPVPAAAMLEIARTFQAKTRVSFSSGVVAESGDIRLKYEETTDTSGGAKGNLDVPRAFAIGVAPFDDCEPYRIEARLRHRIQGSALHLAYLLDRPEDVIRDAVKTVVTKVEEATGARIMRGAPAA</sequence>
<name>A0A5D3FE84_9ACTN</name>
<organism evidence="1 2">
    <name type="scientific">Actinomadura decatromicini</name>
    <dbReference type="NCBI Taxonomy" id="2604572"/>
    <lineage>
        <taxon>Bacteria</taxon>
        <taxon>Bacillati</taxon>
        <taxon>Actinomycetota</taxon>
        <taxon>Actinomycetes</taxon>
        <taxon>Streptosporangiales</taxon>
        <taxon>Thermomonosporaceae</taxon>
        <taxon>Actinomadura</taxon>
    </lineage>
</organism>
<dbReference type="Pfam" id="PF10065">
    <property type="entry name" value="DUF2303"/>
    <property type="match status" value="1"/>
</dbReference>